<keyword evidence="2" id="KW-1185">Reference proteome</keyword>
<evidence type="ECO:0000313" key="1">
    <source>
        <dbReference type="EMBL" id="CAK9876610.1"/>
    </source>
</evidence>
<accession>A0ABP1BMI3</accession>
<gene>
    <name evidence="1" type="ORF">CSSPJE1EN2_LOCUS18694</name>
</gene>
<name>A0ABP1BMI3_9BRYO</name>
<sequence>MPEFPLRLVVSQIVVVAAEELEGRGKKVRTTLELLFCEPFDVKKACAFGIVHSLYKQWKVSLSDTCVNGQGITRMPEVGPVVVSVYLRSVRRRGKIRSVDRE</sequence>
<organism evidence="1 2">
    <name type="scientific">Sphagnum jensenii</name>
    <dbReference type="NCBI Taxonomy" id="128206"/>
    <lineage>
        <taxon>Eukaryota</taxon>
        <taxon>Viridiplantae</taxon>
        <taxon>Streptophyta</taxon>
        <taxon>Embryophyta</taxon>
        <taxon>Bryophyta</taxon>
        <taxon>Sphagnophytina</taxon>
        <taxon>Sphagnopsida</taxon>
        <taxon>Sphagnales</taxon>
        <taxon>Sphagnaceae</taxon>
        <taxon>Sphagnum</taxon>
    </lineage>
</organism>
<dbReference type="EMBL" id="OZ023706">
    <property type="protein sequence ID" value="CAK9876610.1"/>
    <property type="molecule type" value="Genomic_DNA"/>
</dbReference>
<reference evidence="1" key="1">
    <citation type="submission" date="2024-03" db="EMBL/GenBank/DDBJ databases">
        <authorList>
            <consortium name="ELIXIR-Norway"/>
            <consortium name="Elixir Norway"/>
        </authorList>
    </citation>
    <scope>NUCLEOTIDE SEQUENCE</scope>
</reference>
<dbReference type="Proteomes" id="UP001497522">
    <property type="component" value="Chromosome 5"/>
</dbReference>
<protein>
    <submittedName>
        <fullName evidence="1">Uncharacterized protein</fullName>
    </submittedName>
</protein>
<evidence type="ECO:0000313" key="2">
    <source>
        <dbReference type="Proteomes" id="UP001497522"/>
    </source>
</evidence>
<proteinExistence type="predicted"/>